<dbReference type="RefSeq" id="XP_019089779.1">
    <property type="nucleotide sequence ID" value="XM_019234234.1"/>
</dbReference>
<reference evidence="2" key="1">
    <citation type="journal article" date="2014" name="Nat. Commun.">
        <title>The emerging biofuel crop Camelina sativa retains a highly undifferentiated hexaploid genome structure.</title>
        <authorList>
            <person name="Kagale S."/>
            <person name="Koh C."/>
            <person name="Nixon J."/>
            <person name="Bollina V."/>
            <person name="Clarke W.E."/>
            <person name="Tuteja R."/>
            <person name="Spillane C."/>
            <person name="Robinson S.J."/>
            <person name="Links M.G."/>
            <person name="Clarke C."/>
            <person name="Higgins E.E."/>
            <person name="Huebert T."/>
            <person name="Sharpe A.G."/>
            <person name="Parkin I.A."/>
        </authorList>
    </citation>
    <scope>NUCLEOTIDE SEQUENCE [LARGE SCALE GENOMIC DNA]</scope>
    <source>
        <strain evidence="2">cv. DH55</strain>
    </source>
</reference>
<keyword evidence="1" id="KW-1133">Transmembrane helix</keyword>
<sequence length="236" mass="25557">MDLILQFVEMISSNPEARTILVNEAVWEGERLIPPSSFEILVQHTFPASSARVETTNRFEAIYPLLKEVALAPDSATGSNTMKQILTFSLRLAGKGAGNPVLAKEAIAIATCCVTKNVDCFKYWDNLYNENIEASVALLKKLVDDWKDHSLKLSSSPSDTLAVKHTICSFRIKNEKAIITEGVANSFIYKEADKSCELISRRLSRGNGGLQIAPITAMVIAAVAAAAGAALVLSSQ</sequence>
<feature type="transmembrane region" description="Helical" evidence="1">
    <location>
        <begin position="210"/>
        <end position="233"/>
    </location>
</feature>
<keyword evidence="1" id="KW-0812">Transmembrane</keyword>
<name>A0ABM1QSP1_CAMSA</name>
<keyword evidence="2" id="KW-1185">Reference proteome</keyword>
<gene>
    <name evidence="3" type="primary">LOC104733573</name>
</gene>
<protein>
    <submittedName>
        <fullName evidence="3">Uncharacterized protein LOC104733573</fullName>
    </submittedName>
</protein>
<evidence type="ECO:0000313" key="3">
    <source>
        <dbReference type="RefSeq" id="XP_019089779.1"/>
    </source>
</evidence>
<evidence type="ECO:0000256" key="1">
    <source>
        <dbReference type="SAM" id="Phobius"/>
    </source>
</evidence>
<dbReference type="Pfam" id="PF10151">
    <property type="entry name" value="TMEM214"/>
    <property type="match status" value="1"/>
</dbReference>
<reference evidence="3" key="2">
    <citation type="submission" date="2025-08" db="UniProtKB">
        <authorList>
            <consortium name="RefSeq"/>
        </authorList>
    </citation>
    <scope>IDENTIFICATION</scope>
    <source>
        <tissue evidence="3">Leaf</tissue>
    </source>
</reference>
<evidence type="ECO:0000313" key="2">
    <source>
        <dbReference type="Proteomes" id="UP000694864"/>
    </source>
</evidence>
<proteinExistence type="predicted"/>
<organism evidence="2 3">
    <name type="scientific">Camelina sativa</name>
    <name type="common">False flax</name>
    <name type="synonym">Myagrum sativum</name>
    <dbReference type="NCBI Taxonomy" id="90675"/>
    <lineage>
        <taxon>Eukaryota</taxon>
        <taxon>Viridiplantae</taxon>
        <taxon>Streptophyta</taxon>
        <taxon>Embryophyta</taxon>
        <taxon>Tracheophyta</taxon>
        <taxon>Spermatophyta</taxon>
        <taxon>Magnoliopsida</taxon>
        <taxon>eudicotyledons</taxon>
        <taxon>Gunneridae</taxon>
        <taxon>Pentapetalae</taxon>
        <taxon>rosids</taxon>
        <taxon>malvids</taxon>
        <taxon>Brassicales</taxon>
        <taxon>Brassicaceae</taxon>
        <taxon>Camelineae</taxon>
        <taxon>Camelina</taxon>
    </lineage>
</organism>
<keyword evidence="1" id="KW-0472">Membrane</keyword>
<accession>A0ABM1QSP1</accession>
<dbReference type="GeneID" id="104733573"/>
<dbReference type="PANTHER" id="PTHR13448">
    <property type="entry name" value="TRANSMEMBRANE PROTEIN 214"/>
    <property type="match status" value="1"/>
</dbReference>
<dbReference type="PANTHER" id="PTHR13448:SF8">
    <property type="entry name" value="TRANSMEMBRANE PROTEIN"/>
    <property type="match status" value="1"/>
</dbReference>
<dbReference type="Proteomes" id="UP000694864">
    <property type="component" value="Chromosome 12"/>
</dbReference>
<dbReference type="InterPro" id="IPR019308">
    <property type="entry name" value="TMEM214"/>
</dbReference>